<evidence type="ECO:0000256" key="6">
    <source>
        <dbReference type="ARBA" id="ARBA00023163"/>
    </source>
</evidence>
<evidence type="ECO:0000256" key="11">
    <source>
        <dbReference type="SAM" id="SignalP"/>
    </source>
</evidence>
<dbReference type="GO" id="GO:0005634">
    <property type="term" value="C:nucleus"/>
    <property type="evidence" value="ECO:0007669"/>
    <property type="project" value="UniProtKB-SubCell"/>
</dbReference>
<protein>
    <recommendedName>
        <fullName evidence="9">Dof zinc finger protein</fullName>
    </recommendedName>
</protein>
<evidence type="ECO:0000256" key="9">
    <source>
        <dbReference type="RuleBase" id="RU369094"/>
    </source>
</evidence>
<dbReference type="Pfam" id="PF02701">
    <property type="entry name" value="Zn_ribbon_Dof"/>
    <property type="match status" value="1"/>
</dbReference>
<comment type="function">
    <text evidence="9">Transcription factor that binds specifically to a 5'-AA[AG]G-3' consensus core sequence.</text>
</comment>
<keyword evidence="4 9" id="KW-0805">Transcription regulation</keyword>
<dbReference type="EMBL" id="SDRB02007444">
    <property type="protein sequence ID" value="THG11128.1"/>
    <property type="molecule type" value="Genomic_DNA"/>
</dbReference>
<accession>A0A4S4E595</accession>
<proteinExistence type="predicted"/>
<keyword evidence="2 8" id="KW-0863">Zinc-finger</keyword>
<feature type="signal peptide" evidence="11">
    <location>
        <begin position="1"/>
        <end position="22"/>
    </location>
</feature>
<dbReference type="PROSITE" id="PS50884">
    <property type="entry name" value="ZF_DOF_2"/>
    <property type="match status" value="1"/>
</dbReference>
<feature type="chain" id="PRO_5020465505" description="Dof zinc finger protein" evidence="11">
    <location>
        <begin position="23"/>
        <end position="373"/>
    </location>
</feature>
<dbReference type="PANTHER" id="PTHR31992:SF141">
    <property type="entry name" value="DOF ZINC FINGER PROTEIN DOF1.4"/>
    <property type="match status" value="1"/>
</dbReference>
<evidence type="ECO:0000256" key="3">
    <source>
        <dbReference type="ARBA" id="ARBA00022833"/>
    </source>
</evidence>
<reference evidence="13 14" key="1">
    <citation type="journal article" date="2018" name="Proc. Natl. Acad. Sci. U.S.A.">
        <title>Draft genome sequence of Camellia sinensis var. sinensis provides insights into the evolution of the tea genome and tea quality.</title>
        <authorList>
            <person name="Wei C."/>
            <person name="Yang H."/>
            <person name="Wang S."/>
            <person name="Zhao J."/>
            <person name="Liu C."/>
            <person name="Gao L."/>
            <person name="Xia E."/>
            <person name="Lu Y."/>
            <person name="Tai Y."/>
            <person name="She G."/>
            <person name="Sun J."/>
            <person name="Cao H."/>
            <person name="Tong W."/>
            <person name="Gao Q."/>
            <person name="Li Y."/>
            <person name="Deng W."/>
            <person name="Jiang X."/>
            <person name="Wang W."/>
            <person name="Chen Q."/>
            <person name="Zhang S."/>
            <person name="Li H."/>
            <person name="Wu J."/>
            <person name="Wang P."/>
            <person name="Li P."/>
            <person name="Shi C."/>
            <person name="Zheng F."/>
            <person name="Jian J."/>
            <person name="Huang B."/>
            <person name="Shan D."/>
            <person name="Shi M."/>
            <person name="Fang C."/>
            <person name="Yue Y."/>
            <person name="Li F."/>
            <person name="Li D."/>
            <person name="Wei S."/>
            <person name="Han B."/>
            <person name="Jiang C."/>
            <person name="Yin Y."/>
            <person name="Xia T."/>
            <person name="Zhang Z."/>
            <person name="Bennetzen J.L."/>
            <person name="Zhao S."/>
            <person name="Wan X."/>
        </authorList>
    </citation>
    <scope>NUCLEOTIDE SEQUENCE [LARGE SCALE GENOMIC DNA]</scope>
    <source>
        <strain evidence="14">cv. Shuchazao</strain>
        <tissue evidence="13">Leaf</tissue>
    </source>
</reference>
<keyword evidence="7 8" id="KW-0539">Nucleus</keyword>
<evidence type="ECO:0000259" key="12">
    <source>
        <dbReference type="PROSITE" id="PS50884"/>
    </source>
</evidence>
<dbReference type="GO" id="GO:0008270">
    <property type="term" value="F:zinc ion binding"/>
    <property type="evidence" value="ECO:0007669"/>
    <property type="project" value="UniProtKB-KW"/>
</dbReference>
<dbReference type="PROSITE" id="PS01361">
    <property type="entry name" value="ZF_DOF_1"/>
    <property type="match status" value="1"/>
</dbReference>
<dbReference type="PANTHER" id="PTHR31992">
    <property type="entry name" value="DOF ZINC FINGER PROTEIN DOF1.4-RELATED"/>
    <property type="match status" value="1"/>
</dbReference>
<dbReference type="GO" id="GO:0003677">
    <property type="term" value="F:DNA binding"/>
    <property type="evidence" value="ECO:0007669"/>
    <property type="project" value="UniProtKB-UniRule"/>
</dbReference>
<keyword evidence="1 9" id="KW-0479">Metal-binding</keyword>
<feature type="region of interest" description="Disordered" evidence="10">
    <location>
        <begin position="124"/>
        <end position="159"/>
    </location>
</feature>
<dbReference type="GO" id="GO:0003700">
    <property type="term" value="F:DNA-binding transcription factor activity"/>
    <property type="evidence" value="ECO:0007669"/>
    <property type="project" value="UniProtKB-UniRule"/>
</dbReference>
<comment type="caution">
    <text evidence="13">The sequence shown here is derived from an EMBL/GenBank/DDBJ whole genome shotgun (WGS) entry which is preliminary data.</text>
</comment>
<evidence type="ECO:0000256" key="1">
    <source>
        <dbReference type="ARBA" id="ARBA00022723"/>
    </source>
</evidence>
<name>A0A4S4E595_CAMSN</name>
<feature type="domain" description="Dof-type" evidence="12">
    <location>
        <begin position="78"/>
        <end position="132"/>
    </location>
</feature>
<evidence type="ECO:0000256" key="7">
    <source>
        <dbReference type="ARBA" id="ARBA00023242"/>
    </source>
</evidence>
<gene>
    <name evidence="13" type="ORF">TEA_006066</name>
</gene>
<evidence type="ECO:0000256" key="8">
    <source>
        <dbReference type="PROSITE-ProRule" id="PRU00071"/>
    </source>
</evidence>
<feature type="compositionally biased region" description="Low complexity" evidence="10">
    <location>
        <begin position="136"/>
        <end position="151"/>
    </location>
</feature>
<evidence type="ECO:0000256" key="4">
    <source>
        <dbReference type="ARBA" id="ARBA00023015"/>
    </source>
</evidence>
<comment type="subcellular location">
    <subcellularLocation>
        <location evidence="8 9">Nucleus</location>
    </subcellularLocation>
</comment>
<dbReference type="Proteomes" id="UP000306102">
    <property type="component" value="Unassembled WGS sequence"/>
</dbReference>
<sequence>MTHPRLHLFFVCLLFVSNDSFQRQENMLGNCEKMLLISSTTNEWPQNQIDENILISSTSRVMEKPIQDQSQIQIHQALRCPRCDSSNTKFCYYNNYSLSQPRHFCKACKRYWTRGGTLRNVPVGGGCRKNKRVKRAPSSASAIDAPSSSSSNRNVQSANPNVQTQIDISSSSNPINPLFYGLPTNPSELTLPYPRFNSSSRVSNVDTVSGFDLQPQLNALGLGFSSGLMVSDVQNNDYRNGFDPNKQIQQVGNANSNSLLQSYSMFGSSASSTMASLLASSRLHQQKFVSNGLKDLREANGFQGLVPYEDLPMPVSDEAGIIMKEMKMEESQNRLDWNVNVQNQIEQINPSDPSLYWNWIDPANIGSSVPSLI</sequence>
<evidence type="ECO:0000313" key="13">
    <source>
        <dbReference type="EMBL" id="THG11128.1"/>
    </source>
</evidence>
<dbReference type="STRING" id="542762.A0A4S4E595"/>
<keyword evidence="6 9" id="KW-0804">Transcription</keyword>
<evidence type="ECO:0000256" key="10">
    <source>
        <dbReference type="SAM" id="MobiDB-lite"/>
    </source>
</evidence>
<dbReference type="InterPro" id="IPR003851">
    <property type="entry name" value="Znf_Dof"/>
</dbReference>
<dbReference type="InterPro" id="IPR045174">
    <property type="entry name" value="Dof"/>
</dbReference>
<evidence type="ECO:0000313" key="14">
    <source>
        <dbReference type="Proteomes" id="UP000306102"/>
    </source>
</evidence>
<organism evidence="13 14">
    <name type="scientific">Camellia sinensis var. sinensis</name>
    <name type="common">China tea</name>
    <dbReference type="NCBI Taxonomy" id="542762"/>
    <lineage>
        <taxon>Eukaryota</taxon>
        <taxon>Viridiplantae</taxon>
        <taxon>Streptophyta</taxon>
        <taxon>Embryophyta</taxon>
        <taxon>Tracheophyta</taxon>
        <taxon>Spermatophyta</taxon>
        <taxon>Magnoliopsida</taxon>
        <taxon>eudicotyledons</taxon>
        <taxon>Gunneridae</taxon>
        <taxon>Pentapetalae</taxon>
        <taxon>asterids</taxon>
        <taxon>Ericales</taxon>
        <taxon>Theaceae</taxon>
        <taxon>Camellia</taxon>
    </lineage>
</organism>
<keyword evidence="5 8" id="KW-0238">DNA-binding</keyword>
<keyword evidence="11" id="KW-0732">Signal</keyword>
<dbReference type="AlphaFoldDB" id="A0A4S4E595"/>
<keyword evidence="14" id="KW-1185">Reference proteome</keyword>
<evidence type="ECO:0000256" key="5">
    <source>
        <dbReference type="ARBA" id="ARBA00023125"/>
    </source>
</evidence>
<evidence type="ECO:0000256" key="2">
    <source>
        <dbReference type="ARBA" id="ARBA00022771"/>
    </source>
</evidence>
<keyword evidence="3 9" id="KW-0862">Zinc</keyword>